<proteinExistence type="predicted"/>
<organism evidence="1">
    <name type="scientific">Culex pipiens</name>
    <name type="common">House mosquito</name>
    <dbReference type="NCBI Taxonomy" id="7175"/>
    <lineage>
        <taxon>Eukaryota</taxon>
        <taxon>Metazoa</taxon>
        <taxon>Ecdysozoa</taxon>
        <taxon>Arthropoda</taxon>
        <taxon>Hexapoda</taxon>
        <taxon>Insecta</taxon>
        <taxon>Pterygota</taxon>
        <taxon>Neoptera</taxon>
        <taxon>Endopterygota</taxon>
        <taxon>Diptera</taxon>
        <taxon>Nematocera</taxon>
        <taxon>Culicoidea</taxon>
        <taxon>Culicidae</taxon>
        <taxon>Culicinae</taxon>
        <taxon>Culicini</taxon>
        <taxon>Culex</taxon>
        <taxon>Culex</taxon>
    </lineage>
</organism>
<dbReference type="EMBL" id="HBUE01052930">
    <property type="protein sequence ID" value="CAG6465248.1"/>
    <property type="molecule type" value="Transcribed_RNA"/>
</dbReference>
<dbReference type="AlphaFoldDB" id="A0A8D8AXG7"/>
<protein>
    <submittedName>
        <fullName evidence="1">(northern house mosquito) hypothetical protein</fullName>
    </submittedName>
</protein>
<accession>A0A8D8AXG7</accession>
<evidence type="ECO:0000313" key="1">
    <source>
        <dbReference type="EMBL" id="CAG6465248.1"/>
    </source>
</evidence>
<name>A0A8D8AXG7_CULPI</name>
<sequence>MLLIGRRGTCWESPSHFKTAIIINILVELGRSRKERSYEAIFQIEQIREQIGISHSDSTPRIGARRRKVFRQVTQSLCVSATMYSAREIMIICAHENDTSVGTN</sequence>
<reference evidence="1" key="1">
    <citation type="submission" date="2021-05" db="EMBL/GenBank/DDBJ databases">
        <authorList>
            <person name="Alioto T."/>
            <person name="Alioto T."/>
            <person name="Gomez Garrido J."/>
        </authorList>
    </citation>
    <scope>NUCLEOTIDE SEQUENCE</scope>
</reference>